<dbReference type="GO" id="GO:1990072">
    <property type="term" value="C:TRAPPIII protein complex"/>
    <property type="evidence" value="ECO:0007669"/>
    <property type="project" value="TreeGrafter"/>
</dbReference>
<gene>
    <name evidence="8" type="ORF">NQ314_011414</name>
</gene>
<evidence type="ECO:0000256" key="5">
    <source>
        <dbReference type="ARBA" id="ARBA00022824"/>
    </source>
</evidence>
<dbReference type="AlphaFoldDB" id="A0AAV8XID1"/>
<dbReference type="CDD" id="cd14943">
    <property type="entry name" value="TRAPPC5_Trs31"/>
    <property type="match status" value="1"/>
</dbReference>
<dbReference type="GO" id="GO:0005783">
    <property type="term" value="C:endoplasmic reticulum"/>
    <property type="evidence" value="ECO:0007669"/>
    <property type="project" value="UniProtKB-SubCell"/>
</dbReference>
<keyword evidence="4" id="KW-0813">Transport</keyword>
<dbReference type="Pfam" id="PF04051">
    <property type="entry name" value="TRAPP"/>
    <property type="match status" value="1"/>
</dbReference>
<dbReference type="PIRSF" id="PIRSF017479">
    <property type="entry name" value="TRAPP_I_complex_Trs31"/>
    <property type="match status" value="1"/>
</dbReference>
<keyword evidence="5" id="KW-0256">Endoplasmic reticulum</keyword>
<evidence type="ECO:0008006" key="10">
    <source>
        <dbReference type="Google" id="ProtNLM"/>
    </source>
</evidence>
<dbReference type="InterPro" id="IPR016696">
    <property type="entry name" value="TRAPP-I_su5"/>
</dbReference>
<keyword evidence="7" id="KW-0333">Golgi apparatus</keyword>
<dbReference type="Gene3D" id="3.30.1380.20">
    <property type="entry name" value="Trafficking protein particle complex subunit 3"/>
    <property type="match status" value="2"/>
</dbReference>
<evidence type="ECO:0000313" key="9">
    <source>
        <dbReference type="Proteomes" id="UP001162156"/>
    </source>
</evidence>
<comment type="subcellular location">
    <subcellularLocation>
        <location evidence="2">Endoplasmic reticulum</location>
    </subcellularLocation>
    <subcellularLocation>
        <location evidence="1">Golgi apparatus</location>
        <location evidence="1">cis-Golgi network</location>
    </subcellularLocation>
</comment>
<sequence length="152" mass="17160">MSLTGRNKFSILDKPLSRGKGEVSLSCFALLFSEVVQYCQNKSQTVPELQNRLHDLGRKALFGREADKLEHSNDDENTYYLMEKDPLVNRYISVPRDKSSLNCAVFIAGIVEAVLTGTGFTAKVTAHWHKGTTYMVKFDDAVVARDKQLEER</sequence>
<protein>
    <recommendedName>
        <fullName evidence="10">Trafficking protein particle complex subunit 5</fullName>
    </recommendedName>
</protein>
<evidence type="ECO:0000256" key="7">
    <source>
        <dbReference type="ARBA" id="ARBA00023034"/>
    </source>
</evidence>
<evidence type="ECO:0000256" key="4">
    <source>
        <dbReference type="ARBA" id="ARBA00022448"/>
    </source>
</evidence>
<dbReference type="GO" id="GO:1990071">
    <property type="term" value="C:TRAPPII protein complex"/>
    <property type="evidence" value="ECO:0007669"/>
    <property type="project" value="TreeGrafter"/>
</dbReference>
<dbReference type="EMBL" id="JANEYF010003171">
    <property type="protein sequence ID" value="KAJ8938606.1"/>
    <property type="molecule type" value="Genomic_DNA"/>
</dbReference>
<proteinExistence type="inferred from homology"/>
<evidence type="ECO:0000256" key="6">
    <source>
        <dbReference type="ARBA" id="ARBA00022892"/>
    </source>
</evidence>
<dbReference type="Proteomes" id="UP001162156">
    <property type="component" value="Unassembled WGS sequence"/>
</dbReference>
<evidence type="ECO:0000256" key="2">
    <source>
        <dbReference type="ARBA" id="ARBA00004240"/>
    </source>
</evidence>
<evidence type="ECO:0000256" key="1">
    <source>
        <dbReference type="ARBA" id="ARBA00004222"/>
    </source>
</evidence>
<name>A0AAV8XID1_9CUCU</name>
<comment type="similarity">
    <text evidence="3">Belongs to the TRAPP small subunits family. BET3 subfamily.</text>
</comment>
<evidence type="ECO:0000313" key="8">
    <source>
        <dbReference type="EMBL" id="KAJ8938606.1"/>
    </source>
</evidence>
<organism evidence="8 9">
    <name type="scientific">Rhamnusium bicolor</name>
    <dbReference type="NCBI Taxonomy" id="1586634"/>
    <lineage>
        <taxon>Eukaryota</taxon>
        <taxon>Metazoa</taxon>
        <taxon>Ecdysozoa</taxon>
        <taxon>Arthropoda</taxon>
        <taxon>Hexapoda</taxon>
        <taxon>Insecta</taxon>
        <taxon>Pterygota</taxon>
        <taxon>Neoptera</taxon>
        <taxon>Endopterygota</taxon>
        <taxon>Coleoptera</taxon>
        <taxon>Polyphaga</taxon>
        <taxon>Cucujiformia</taxon>
        <taxon>Chrysomeloidea</taxon>
        <taxon>Cerambycidae</taxon>
        <taxon>Lepturinae</taxon>
        <taxon>Rhagiini</taxon>
        <taxon>Rhamnusium</taxon>
    </lineage>
</organism>
<evidence type="ECO:0000256" key="3">
    <source>
        <dbReference type="ARBA" id="ARBA00006218"/>
    </source>
</evidence>
<accession>A0AAV8XID1</accession>
<dbReference type="SUPFAM" id="SSF111126">
    <property type="entry name" value="Ligand-binding domain in the NO signalling and Golgi transport"/>
    <property type="match status" value="1"/>
</dbReference>
<dbReference type="PANTHER" id="PTHR20902:SF0">
    <property type="entry name" value="TRAFFICKING PROTEIN PARTICLE COMPLEX SUBUNIT 5"/>
    <property type="match status" value="1"/>
</dbReference>
<comment type="caution">
    <text evidence="8">The sequence shown here is derived from an EMBL/GenBank/DDBJ whole genome shotgun (WGS) entry which is preliminary data.</text>
</comment>
<dbReference type="GO" id="GO:1990070">
    <property type="term" value="C:TRAPPI protein complex"/>
    <property type="evidence" value="ECO:0007669"/>
    <property type="project" value="TreeGrafter"/>
</dbReference>
<dbReference type="GO" id="GO:0006888">
    <property type="term" value="P:endoplasmic reticulum to Golgi vesicle-mediated transport"/>
    <property type="evidence" value="ECO:0007669"/>
    <property type="project" value="TreeGrafter"/>
</dbReference>
<reference evidence="8" key="1">
    <citation type="journal article" date="2023" name="Insect Mol. Biol.">
        <title>Genome sequencing provides insights into the evolution of gene families encoding plant cell wall-degrading enzymes in longhorned beetles.</title>
        <authorList>
            <person name="Shin N.R."/>
            <person name="Okamura Y."/>
            <person name="Kirsch R."/>
            <person name="Pauchet Y."/>
        </authorList>
    </citation>
    <scope>NUCLEOTIDE SEQUENCE</scope>
    <source>
        <strain evidence="8">RBIC_L_NR</strain>
    </source>
</reference>
<keyword evidence="6" id="KW-0931">ER-Golgi transport</keyword>
<dbReference type="InterPro" id="IPR007194">
    <property type="entry name" value="TRAPP_component"/>
</dbReference>
<keyword evidence="9" id="KW-1185">Reference proteome</keyword>
<dbReference type="InterPro" id="IPR024096">
    <property type="entry name" value="NO_sig/Golgi_transp_ligand-bd"/>
</dbReference>
<dbReference type="PANTHER" id="PTHR20902">
    <property type="entry name" value="41-2 PROTEIN ANTIGEN-RELATED"/>
    <property type="match status" value="1"/>
</dbReference>